<keyword evidence="5 6" id="KW-0472">Membrane</keyword>
<dbReference type="PANTHER" id="PTHR10057:SF0">
    <property type="entry name" value="TRANSLOCATOR PROTEIN"/>
    <property type="match status" value="1"/>
</dbReference>
<dbReference type="PANTHER" id="PTHR10057">
    <property type="entry name" value="PERIPHERAL-TYPE BENZODIAZEPINE RECEPTOR"/>
    <property type="match status" value="1"/>
</dbReference>
<keyword evidence="3 6" id="KW-0812">Transmembrane</keyword>
<comment type="similarity">
    <text evidence="2">Belongs to the TspO/BZRP family.</text>
</comment>
<gene>
    <name evidence="7" type="ORF">DNG_03576</name>
</gene>
<protein>
    <submittedName>
        <fullName evidence="7">Related to benzodiazepine receptor, peripheral-type</fullName>
    </submittedName>
</protein>
<sequence>MTTFIPSITLPYVVFSNPAASVLLPVAFGTAVGYGCRPADAHDTYLALKQPPLKPPAEVFGPVWTVLYGLTGYAAHRAVTAGLERASLPSTVRAAKHGATLYTIQLALNLAWMPLFFVAKRPIAATVDAACLLGINGYLAYLWGTVDEVAGWCMVPYVAWVGFATYLSAGAGYLNNWDLTGKKARNDD</sequence>
<evidence type="ECO:0000256" key="1">
    <source>
        <dbReference type="ARBA" id="ARBA00004141"/>
    </source>
</evidence>
<dbReference type="EMBL" id="ONZQ02000004">
    <property type="protein sequence ID" value="SPO00828.1"/>
    <property type="molecule type" value="Genomic_DNA"/>
</dbReference>
<evidence type="ECO:0000256" key="6">
    <source>
        <dbReference type="SAM" id="Phobius"/>
    </source>
</evidence>
<keyword evidence="7" id="KW-0675">Receptor</keyword>
<comment type="subcellular location">
    <subcellularLocation>
        <location evidence="1">Membrane</location>
        <topology evidence="1">Multi-pass membrane protein</topology>
    </subcellularLocation>
</comment>
<feature type="transmembrane region" description="Helical" evidence="6">
    <location>
        <begin position="149"/>
        <end position="174"/>
    </location>
</feature>
<evidence type="ECO:0000256" key="5">
    <source>
        <dbReference type="ARBA" id="ARBA00023136"/>
    </source>
</evidence>
<evidence type="ECO:0000256" key="3">
    <source>
        <dbReference type="ARBA" id="ARBA00022692"/>
    </source>
</evidence>
<evidence type="ECO:0000256" key="4">
    <source>
        <dbReference type="ARBA" id="ARBA00022989"/>
    </source>
</evidence>
<dbReference type="CDD" id="cd15904">
    <property type="entry name" value="TSPO_MBR"/>
    <property type="match status" value="1"/>
</dbReference>
<dbReference type="InterPro" id="IPR004307">
    <property type="entry name" value="TspO_MBR"/>
</dbReference>
<accession>A0AAE8MVC1</accession>
<dbReference type="PIRSF" id="PIRSF005859">
    <property type="entry name" value="PBR"/>
    <property type="match status" value="1"/>
</dbReference>
<dbReference type="GO" id="GO:0005741">
    <property type="term" value="C:mitochondrial outer membrane"/>
    <property type="evidence" value="ECO:0007669"/>
    <property type="project" value="TreeGrafter"/>
</dbReference>
<dbReference type="GO" id="GO:0033013">
    <property type="term" value="P:tetrapyrrole metabolic process"/>
    <property type="evidence" value="ECO:0007669"/>
    <property type="project" value="UniProtKB-ARBA"/>
</dbReference>
<name>A0AAE8MVC1_9PEZI</name>
<evidence type="ECO:0000256" key="2">
    <source>
        <dbReference type="ARBA" id="ARBA00007524"/>
    </source>
</evidence>
<comment type="caution">
    <text evidence="7">The sequence shown here is derived from an EMBL/GenBank/DDBJ whole genome shotgun (WGS) entry which is preliminary data.</text>
</comment>
<dbReference type="Gene3D" id="1.20.1260.100">
    <property type="entry name" value="TspO/MBR protein"/>
    <property type="match status" value="1"/>
</dbReference>
<dbReference type="FunFam" id="1.20.1260.100:FF:000001">
    <property type="entry name" value="translocator protein 2"/>
    <property type="match status" value="1"/>
</dbReference>
<reference evidence="7" key="1">
    <citation type="submission" date="2018-03" db="EMBL/GenBank/DDBJ databases">
        <authorList>
            <person name="Guldener U."/>
        </authorList>
    </citation>
    <scope>NUCLEOTIDE SEQUENCE</scope>
</reference>
<feature type="transmembrane region" description="Helical" evidence="6">
    <location>
        <begin position="123"/>
        <end position="143"/>
    </location>
</feature>
<dbReference type="AlphaFoldDB" id="A0AAE8MVC1"/>
<organism evidence="7 8">
    <name type="scientific">Cephalotrichum gorgonifer</name>
    <dbReference type="NCBI Taxonomy" id="2041049"/>
    <lineage>
        <taxon>Eukaryota</taxon>
        <taxon>Fungi</taxon>
        <taxon>Dikarya</taxon>
        <taxon>Ascomycota</taxon>
        <taxon>Pezizomycotina</taxon>
        <taxon>Sordariomycetes</taxon>
        <taxon>Hypocreomycetidae</taxon>
        <taxon>Microascales</taxon>
        <taxon>Microascaceae</taxon>
        <taxon>Cephalotrichum</taxon>
    </lineage>
</organism>
<dbReference type="Pfam" id="PF03073">
    <property type="entry name" value="TspO_MBR"/>
    <property type="match status" value="1"/>
</dbReference>
<evidence type="ECO:0000313" key="7">
    <source>
        <dbReference type="EMBL" id="SPO00828.1"/>
    </source>
</evidence>
<dbReference type="Proteomes" id="UP001187682">
    <property type="component" value="Unassembled WGS sequence"/>
</dbReference>
<proteinExistence type="inferred from homology"/>
<keyword evidence="4 6" id="KW-1133">Transmembrane helix</keyword>
<evidence type="ECO:0000313" key="8">
    <source>
        <dbReference type="Proteomes" id="UP001187682"/>
    </source>
</evidence>
<dbReference type="InterPro" id="IPR038330">
    <property type="entry name" value="TspO/MBR-related_sf"/>
</dbReference>
<keyword evidence="8" id="KW-1185">Reference proteome</keyword>